<reference evidence="2" key="1">
    <citation type="submission" date="2011-02" db="EMBL/GenBank/DDBJ databases">
        <title>The complete genome of Planctomyces brasiliensis DSM 5305.</title>
        <authorList>
            <person name="Lucas S."/>
            <person name="Copeland A."/>
            <person name="Lapidus A."/>
            <person name="Bruce D."/>
            <person name="Goodwin L."/>
            <person name="Pitluck S."/>
            <person name="Kyrpides N."/>
            <person name="Mavromatis K."/>
            <person name="Pagani I."/>
            <person name="Ivanova N."/>
            <person name="Ovchinnikova G."/>
            <person name="Lu M."/>
            <person name="Detter J.C."/>
            <person name="Han C."/>
            <person name="Land M."/>
            <person name="Hauser L."/>
            <person name="Markowitz V."/>
            <person name="Cheng J.-F."/>
            <person name="Hugenholtz P."/>
            <person name="Woyke T."/>
            <person name="Wu D."/>
            <person name="Tindall B."/>
            <person name="Pomrenke H.G."/>
            <person name="Brambilla E."/>
            <person name="Klenk H.-P."/>
            <person name="Eisen J.A."/>
        </authorList>
    </citation>
    <scope>NUCLEOTIDE SEQUENCE [LARGE SCALE GENOMIC DNA]</scope>
    <source>
        <strain evidence="2">ATCC 49424 / DSM 5305 / JCM 21570 / NBRC 103401 / IFAM 1448</strain>
    </source>
</reference>
<accession>F0SR02</accession>
<name>F0SR02_RUBBR</name>
<organism evidence="1 2">
    <name type="scientific">Rubinisphaera brasiliensis (strain ATCC 49424 / DSM 5305 / JCM 21570 / IAM 15109 / NBRC 103401 / IFAM 1448)</name>
    <name type="common">Planctomyces brasiliensis</name>
    <dbReference type="NCBI Taxonomy" id="756272"/>
    <lineage>
        <taxon>Bacteria</taxon>
        <taxon>Pseudomonadati</taxon>
        <taxon>Planctomycetota</taxon>
        <taxon>Planctomycetia</taxon>
        <taxon>Planctomycetales</taxon>
        <taxon>Planctomycetaceae</taxon>
        <taxon>Rubinisphaera</taxon>
    </lineage>
</organism>
<gene>
    <name evidence="1" type="ordered locus">Plabr_2623</name>
</gene>
<keyword evidence="2" id="KW-1185">Reference proteome</keyword>
<dbReference type="KEGG" id="pbs:Plabr_2623"/>
<evidence type="ECO:0000313" key="2">
    <source>
        <dbReference type="Proteomes" id="UP000006860"/>
    </source>
</evidence>
<proteinExistence type="predicted"/>
<dbReference type="RefSeq" id="WP_013628947.1">
    <property type="nucleotide sequence ID" value="NC_015174.1"/>
</dbReference>
<evidence type="ECO:0000313" key="1">
    <source>
        <dbReference type="EMBL" id="ADY60223.1"/>
    </source>
</evidence>
<sequence length="275" mass="30904">MRLHEATEYEARPIRAALVERQPELLDILEADARLQVSSFSGLPALLETAQQPDFELIVVRQSYPDQFPPADVERLIVRFPLARIICAFETLCLADGRRREIWPLAVRVPSWGLPERLEREVAVLRKSAASLPLTATREEIVRFDSSLPCLAPDDQLPGGLIYSGDPIWAETLRCLLAEWTGRDWQITTEPGELPKDDSLRCVIDVDPLSGKLQPRLHELLHSRSDNGSEAQGVILVTSFPWKTKRFLAASECKAAVVDRLNLARIVSPIETLTR</sequence>
<dbReference type="HOGENOM" id="CLU_1011517_0_0_0"/>
<dbReference type="AlphaFoldDB" id="F0SR02"/>
<dbReference type="EMBL" id="CP002546">
    <property type="protein sequence ID" value="ADY60223.1"/>
    <property type="molecule type" value="Genomic_DNA"/>
</dbReference>
<dbReference type="Proteomes" id="UP000006860">
    <property type="component" value="Chromosome"/>
</dbReference>
<protein>
    <submittedName>
        <fullName evidence="1">Uncharacterized protein</fullName>
    </submittedName>
</protein>